<keyword evidence="2" id="KW-1015">Disulfide bond</keyword>
<dbReference type="EMBL" id="JARBHA010000010">
    <property type="protein sequence ID" value="KAJ9690185.1"/>
    <property type="molecule type" value="Genomic_DNA"/>
</dbReference>
<organism evidence="6 7">
    <name type="scientific">Vitis rotundifolia</name>
    <name type="common">Muscadine grape</name>
    <dbReference type="NCBI Taxonomy" id="103349"/>
    <lineage>
        <taxon>Eukaryota</taxon>
        <taxon>Viridiplantae</taxon>
        <taxon>Streptophyta</taxon>
        <taxon>Embryophyta</taxon>
        <taxon>Tracheophyta</taxon>
        <taxon>Spermatophyta</taxon>
        <taxon>Magnoliopsida</taxon>
        <taxon>eudicotyledons</taxon>
        <taxon>Gunneridae</taxon>
        <taxon>Pentapetalae</taxon>
        <taxon>rosids</taxon>
        <taxon>Vitales</taxon>
        <taxon>Vitaceae</taxon>
        <taxon>Viteae</taxon>
        <taxon>Vitis</taxon>
    </lineage>
</organism>
<dbReference type="Proteomes" id="UP001168098">
    <property type="component" value="Unassembled WGS sequence"/>
</dbReference>
<dbReference type="InterPro" id="IPR036426">
    <property type="entry name" value="Bulb-type_lectin_dom_sf"/>
</dbReference>
<evidence type="ECO:0000256" key="1">
    <source>
        <dbReference type="ARBA" id="ARBA00022729"/>
    </source>
</evidence>
<keyword evidence="3" id="KW-0325">Glycoprotein</keyword>
<dbReference type="GO" id="GO:0048544">
    <property type="term" value="P:recognition of pollen"/>
    <property type="evidence" value="ECO:0007669"/>
    <property type="project" value="InterPro"/>
</dbReference>
<dbReference type="InterPro" id="IPR001480">
    <property type="entry name" value="Bulb-type_lectin_dom"/>
</dbReference>
<dbReference type="PANTHER" id="PTHR32444">
    <property type="entry name" value="BULB-TYPE LECTIN DOMAIN-CONTAINING PROTEIN"/>
    <property type="match status" value="1"/>
</dbReference>
<proteinExistence type="predicted"/>
<dbReference type="InterPro" id="IPR003609">
    <property type="entry name" value="Pan_app"/>
</dbReference>
<dbReference type="InterPro" id="IPR000858">
    <property type="entry name" value="S_locus_glycoprot_dom"/>
</dbReference>
<evidence type="ECO:0000256" key="3">
    <source>
        <dbReference type="ARBA" id="ARBA00023180"/>
    </source>
</evidence>
<reference evidence="6 7" key="1">
    <citation type="journal article" date="2023" name="BMC Biotechnol.">
        <title>Vitis rotundifolia cv Carlos genome sequencing.</title>
        <authorList>
            <person name="Huff M."/>
            <person name="Hulse-Kemp A."/>
            <person name="Scheffler B."/>
            <person name="Youngblood R."/>
            <person name="Simpson S."/>
            <person name="Babiker E."/>
            <person name="Staton M."/>
        </authorList>
    </citation>
    <scope>NUCLEOTIDE SEQUENCE [LARGE SCALE GENOMIC DNA]</scope>
    <source>
        <tissue evidence="6">Leaf</tissue>
    </source>
</reference>
<evidence type="ECO:0000313" key="7">
    <source>
        <dbReference type="Proteomes" id="UP001168098"/>
    </source>
</evidence>
<name>A0AA38ZJV8_VITRO</name>
<dbReference type="PANTHER" id="PTHR32444:SF63">
    <property type="entry name" value="G-TYPE LECTIN S-RECEPTOR-LIKE SERINE_THREONINE-PROTEIN KINASE RKS1"/>
    <property type="match status" value="1"/>
</dbReference>
<dbReference type="CDD" id="cd01098">
    <property type="entry name" value="PAN_AP_plant"/>
    <property type="match status" value="1"/>
</dbReference>
<dbReference type="Pfam" id="PF00954">
    <property type="entry name" value="S_locus_glycop"/>
    <property type="match status" value="1"/>
</dbReference>
<sequence>MTWLKLLQFCSSVVHCLSLHIPSVNATVTQLLDPGNLVLIQNDDKRVVWQGFDYPTHHLIPYMKLGLDRRTDFNRFLTSWKFPTDPGTGKNSLRKYTSGSAQIFLYQGSEPLWRSGNWNRLRWSGLPVMMHRTIINASFLNNQDEISYMFTVVNAPVFSRMTVDLDDYLQRYTWQETKGKWFSFYTAPRDRCDKYSRCGPNSNWDNSLAEFECTCLVGFEPKSPRDWFLKDGSAGRLRKEGAKVCGNGEGFVKVEDAKPPDTTVARVNMNISMEACREECRKECSCSGYAAANVSGSGSGCLSWHGGWGRKDLCVCGCHHSRYASI</sequence>
<comment type="caution">
    <text evidence="6">The sequence shown here is derived from an EMBL/GenBank/DDBJ whole genome shotgun (WGS) entry which is preliminary data.</text>
</comment>
<dbReference type="AlphaFoldDB" id="A0AA38ZJV8"/>
<dbReference type="Pfam" id="PF08276">
    <property type="entry name" value="PAN_2"/>
    <property type="match status" value="1"/>
</dbReference>
<evidence type="ECO:0000313" key="6">
    <source>
        <dbReference type="EMBL" id="KAJ9690185.1"/>
    </source>
</evidence>
<evidence type="ECO:0000259" key="5">
    <source>
        <dbReference type="PROSITE" id="PS50948"/>
    </source>
</evidence>
<protein>
    <recommendedName>
        <fullName evidence="5">Apple domain-containing protein</fullName>
    </recommendedName>
</protein>
<gene>
    <name evidence="6" type="ORF">PVL29_012709</name>
</gene>
<keyword evidence="7" id="KW-1185">Reference proteome</keyword>
<accession>A0AA38ZJV8</accession>
<keyword evidence="1 4" id="KW-0732">Signal</keyword>
<feature type="domain" description="Apple" evidence="5">
    <location>
        <begin position="245"/>
        <end position="314"/>
    </location>
</feature>
<feature type="chain" id="PRO_5041332181" description="Apple domain-containing protein" evidence="4">
    <location>
        <begin position="19"/>
        <end position="326"/>
    </location>
</feature>
<evidence type="ECO:0000256" key="4">
    <source>
        <dbReference type="SAM" id="SignalP"/>
    </source>
</evidence>
<feature type="signal peptide" evidence="4">
    <location>
        <begin position="1"/>
        <end position="18"/>
    </location>
</feature>
<dbReference type="SUPFAM" id="SSF51110">
    <property type="entry name" value="alpha-D-mannose-specific plant lectins"/>
    <property type="match status" value="1"/>
</dbReference>
<dbReference type="Pfam" id="PF01453">
    <property type="entry name" value="B_lectin"/>
    <property type="match status" value="1"/>
</dbReference>
<evidence type="ECO:0000256" key="2">
    <source>
        <dbReference type="ARBA" id="ARBA00023157"/>
    </source>
</evidence>
<dbReference type="PROSITE" id="PS50948">
    <property type="entry name" value="PAN"/>
    <property type="match status" value="1"/>
</dbReference>